<evidence type="ECO:0000256" key="2">
    <source>
        <dbReference type="ARBA" id="ARBA00022448"/>
    </source>
</evidence>
<proteinExistence type="predicted"/>
<feature type="transmembrane region" description="Helical" evidence="7">
    <location>
        <begin position="214"/>
        <end position="235"/>
    </location>
</feature>
<keyword evidence="3" id="KW-1003">Cell membrane</keyword>
<reference evidence="8" key="1">
    <citation type="journal article" date="2020" name="mSystems">
        <title>Genome- and Community-Level Interaction Insights into Carbon Utilization and Element Cycling Functions of Hydrothermarchaeota in Hydrothermal Sediment.</title>
        <authorList>
            <person name="Zhou Z."/>
            <person name="Liu Y."/>
            <person name="Xu W."/>
            <person name="Pan J."/>
            <person name="Luo Z.H."/>
            <person name="Li M."/>
        </authorList>
    </citation>
    <scope>NUCLEOTIDE SEQUENCE [LARGE SCALE GENOMIC DNA]</scope>
    <source>
        <strain evidence="8">SpSt-123</strain>
    </source>
</reference>
<evidence type="ECO:0000256" key="4">
    <source>
        <dbReference type="ARBA" id="ARBA00022692"/>
    </source>
</evidence>
<evidence type="ECO:0000313" key="8">
    <source>
        <dbReference type="EMBL" id="HDS10024.1"/>
    </source>
</evidence>
<dbReference type="InterPro" id="IPR004776">
    <property type="entry name" value="Mem_transp_PIN-like"/>
</dbReference>
<evidence type="ECO:0000256" key="7">
    <source>
        <dbReference type="SAM" id="Phobius"/>
    </source>
</evidence>
<dbReference type="GO" id="GO:0055085">
    <property type="term" value="P:transmembrane transport"/>
    <property type="evidence" value="ECO:0007669"/>
    <property type="project" value="InterPro"/>
</dbReference>
<feature type="transmembrane region" description="Helical" evidence="7">
    <location>
        <begin position="270"/>
        <end position="290"/>
    </location>
</feature>
<evidence type="ECO:0008006" key="9">
    <source>
        <dbReference type="Google" id="ProtNLM"/>
    </source>
</evidence>
<keyword evidence="6 7" id="KW-0472">Membrane</keyword>
<evidence type="ECO:0000256" key="5">
    <source>
        <dbReference type="ARBA" id="ARBA00022989"/>
    </source>
</evidence>
<dbReference type="PANTHER" id="PTHR36838">
    <property type="entry name" value="AUXIN EFFLUX CARRIER FAMILY PROTEIN"/>
    <property type="match status" value="1"/>
</dbReference>
<keyword evidence="4 7" id="KW-0812">Transmembrane</keyword>
<feature type="transmembrane region" description="Helical" evidence="7">
    <location>
        <begin position="247"/>
        <end position="264"/>
    </location>
</feature>
<name>A0A7C1I0U4_9CREN</name>
<dbReference type="GO" id="GO:0016020">
    <property type="term" value="C:membrane"/>
    <property type="evidence" value="ECO:0007669"/>
    <property type="project" value="UniProtKB-SubCell"/>
</dbReference>
<feature type="transmembrane region" description="Helical" evidence="7">
    <location>
        <begin position="174"/>
        <end position="194"/>
    </location>
</feature>
<organism evidence="8">
    <name type="scientific">Fervidicoccus fontis</name>
    <dbReference type="NCBI Taxonomy" id="683846"/>
    <lineage>
        <taxon>Archaea</taxon>
        <taxon>Thermoproteota</taxon>
        <taxon>Thermoprotei</taxon>
        <taxon>Fervidicoccales</taxon>
        <taxon>Fervidicoccaceae</taxon>
        <taxon>Fervidicoccus</taxon>
    </lineage>
</organism>
<evidence type="ECO:0000256" key="3">
    <source>
        <dbReference type="ARBA" id="ARBA00022475"/>
    </source>
</evidence>
<feature type="transmembrane region" description="Helical" evidence="7">
    <location>
        <begin position="115"/>
        <end position="136"/>
    </location>
</feature>
<dbReference type="AlphaFoldDB" id="A0A7C1I0U4"/>
<feature type="transmembrane region" description="Helical" evidence="7">
    <location>
        <begin position="89"/>
        <end position="108"/>
    </location>
</feature>
<evidence type="ECO:0000256" key="1">
    <source>
        <dbReference type="ARBA" id="ARBA00004141"/>
    </source>
</evidence>
<gene>
    <name evidence="8" type="ORF">ENO04_00140</name>
</gene>
<dbReference type="PANTHER" id="PTHR36838:SF1">
    <property type="entry name" value="SLR1864 PROTEIN"/>
    <property type="match status" value="1"/>
</dbReference>
<comment type="caution">
    <text evidence="8">The sequence shown here is derived from an EMBL/GenBank/DDBJ whole genome shotgun (WGS) entry which is preliminary data.</text>
</comment>
<comment type="subcellular location">
    <subcellularLocation>
        <location evidence="1">Membrane</location>
        <topology evidence="1">Multi-pass membrane protein</topology>
    </subcellularLocation>
</comment>
<dbReference type="Pfam" id="PF03547">
    <property type="entry name" value="Mem_trans"/>
    <property type="match status" value="1"/>
</dbReference>
<sequence>MSSLASPLMVLFLAVVGFLLRKTRLRTRLDTLGKINIYFFLTVVLSNSFYRKGIEISDALISVSYIFFATASLAILIPMLRELDPPTRASIISSSLFPNAVNLAFPVLQATRGDYSYASVYAVTAIVFQSIVVPFLGGTGNALSYSLRGLTPVLGIPLGLLLRELGVNGHLSFTFGLLSDIGILMFSFVAGLSIPVGNKWVIDKRIALIGTWRILVSPAMHVAPFLLLIMLGYSLNHEALAQTLVEAVMPPALINISYAIALRFNVELSISSVVVLTPLGAVAGAILGLLL</sequence>
<evidence type="ECO:0000256" key="6">
    <source>
        <dbReference type="ARBA" id="ARBA00023136"/>
    </source>
</evidence>
<feature type="transmembrane region" description="Helical" evidence="7">
    <location>
        <begin position="59"/>
        <end position="77"/>
    </location>
</feature>
<protein>
    <recommendedName>
        <fullName evidence="9">AEC family transporter</fullName>
    </recommendedName>
</protein>
<keyword evidence="2" id="KW-0813">Transport</keyword>
<accession>A0A7C1I0U4</accession>
<keyword evidence="5 7" id="KW-1133">Transmembrane helix</keyword>
<dbReference type="EMBL" id="DSDY01000006">
    <property type="protein sequence ID" value="HDS10024.1"/>
    <property type="molecule type" value="Genomic_DNA"/>
</dbReference>